<sequence length="130" mass="14886">VDNVAMHVESGRHLNLIQSLKRCFPDSQIFATTHSYQISRNFGDRSELYDLRLLKVSEDIQAEPFRLYWVDEIKDSISKLKAMTMRNVCCEIGQGEELIKKCMSGSIETQGSLAAEVTQFLRDVSHLFVE</sequence>
<comment type="caution">
    <text evidence="1">The sequence shown here is derived from an EMBL/GenBank/DDBJ whole genome shotgun (WGS) entry which is preliminary data.</text>
</comment>
<gene>
    <name evidence="1" type="ORF">S01H1_84486</name>
</gene>
<reference evidence="1" key="1">
    <citation type="journal article" date="2014" name="Front. Microbiol.">
        <title>High frequency of phylogenetically diverse reductive dehalogenase-homologous genes in deep subseafloor sedimentary metagenomes.</title>
        <authorList>
            <person name="Kawai M."/>
            <person name="Futagami T."/>
            <person name="Toyoda A."/>
            <person name="Takaki Y."/>
            <person name="Nishi S."/>
            <person name="Hori S."/>
            <person name="Arai W."/>
            <person name="Tsubouchi T."/>
            <person name="Morono Y."/>
            <person name="Uchiyama I."/>
            <person name="Ito T."/>
            <person name="Fujiyama A."/>
            <person name="Inagaki F."/>
            <person name="Takami H."/>
        </authorList>
    </citation>
    <scope>NUCLEOTIDE SEQUENCE</scope>
    <source>
        <strain evidence="1">Expedition CK06-06</strain>
    </source>
</reference>
<accession>X0Z1M3</accession>
<feature type="non-terminal residue" evidence="1">
    <location>
        <position position="1"/>
    </location>
</feature>
<name>X0Z1M3_9ZZZZ</name>
<evidence type="ECO:0000313" key="1">
    <source>
        <dbReference type="EMBL" id="GAG42536.1"/>
    </source>
</evidence>
<proteinExistence type="predicted"/>
<protein>
    <submittedName>
        <fullName evidence="1">Uncharacterized protein</fullName>
    </submittedName>
</protein>
<feature type="non-terminal residue" evidence="1">
    <location>
        <position position="130"/>
    </location>
</feature>
<dbReference type="AlphaFoldDB" id="X0Z1M3"/>
<organism evidence="1">
    <name type="scientific">marine sediment metagenome</name>
    <dbReference type="NCBI Taxonomy" id="412755"/>
    <lineage>
        <taxon>unclassified sequences</taxon>
        <taxon>metagenomes</taxon>
        <taxon>ecological metagenomes</taxon>
    </lineage>
</organism>
<dbReference type="EMBL" id="BARS01057693">
    <property type="protein sequence ID" value="GAG42536.1"/>
    <property type="molecule type" value="Genomic_DNA"/>
</dbReference>